<comment type="similarity">
    <text evidence="1">Belongs to the GST superfamily. Zeta family.</text>
</comment>
<dbReference type="Proteomes" id="UP000244441">
    <property type="component" value="Chromosome"/>
</dbReference>
<dbReference type="GO" id="GO:0006559">
    <property type="term" value="P:L-phenylalanine catabolic process"/>
    <property type="evidence" value="ECO:0007669"/>
    <property type="project" value="TreeGrafter"/>
</dbReference>
<organism evidence="4 5">
    <name type="scientific">Saccharobesus litoralis</name>
    <dbReference type="NCBI Taxonomy" id="2172099"/>
    <lineage>
        <taxon>Bacteria</taxon>
        <taxon>Pseudomonadati</taxon>
        <taxon>Pseudomonadota</taxon>
        <taxon>Gammaproteobacteria</taxon>
        <taxon>Alteromonadales</taxon>
        <taxon>Alteromonadaceae</taxon>
        <taxon>Saccharobesus</taxon>
    </lineage>
</organism>
<dbReference type="GO" id="GO:0006749">
    <property type="term" value="P:glutathione metabolic process"/>
    <property type="evidence" value="ECO:0007669"/>
    <property type="project" value="TreeGrafter"/>
</dbReference>
<evidence type="ECO:0000259" key="2">
    <source>
        <dbReference type="PROSITE" id="PS50404"/>
    </source>
</evidence>
<keyword evidence="5" id="KW-1185">Reference proteome</keyword>
<evidence type="ECO:0000259" key="3">
    <source>
        <dbReference type="PROSITE" id="PS50405"/>
    </source>
</evidence>
<dbReference type="SUPFAM" id="SSF52833">
    <property type="entry name" value="Thioredoxin-like"/>
    <property type="match status" value="1"/>
</dbReference>
<reference evidence="4 5" key="1">
    <citation type="submission" date="2018-01" db="EMBL/GenBank/DDBJ databases">
        <title>Genome sequence of a Cantenovulum-like bacteria.</title>
        <authorList>
            <person name="Tan W.R."/>
            <person name="Lau N.-S."/>
            <person name="Go F."/>
            <person name="Amirul A.-A.A."/>
        </authorList>
    </citation>
    <scope>NUCLEOTIDE SEQUENCE [LARGE SCALE GENOMIC DNA]</scope>
    <source>
        <strain evidence="4 5">CCB-QB4</strain>
    </source>
</reference>
<dbReference type="Pfam" id="PF02798">
    <property type="entry name" value="GST_N"/>
    <property type="match status" value="1"/>
</dbReference>
<dbReference type="InterPro" id="IPR034330">
    <property type="entry name" value="GST_Zeta_C"/>
</dbReference>
<dbReference type="PANTHER" id="PTHR42673">
    <property type="entry name" value="MALEYLACETOACETATE ISOMERASE"/>
    <property type="match status" value="1"/>
</dbReference>
<dbReference type="EMBL" id="CP026604">
    <property type="protein sequence ID" value="AWB68927.1"/>
    <property type="molecule type" value="Genomic_DNA"/>
</dbReference>
<dbReference type="InterPro" id="IPR005955">
    <property type="entry name" value="GST_Zeta"/>
</dbReference>
<dbReference type="AlphaFoldDB" id="A0A2S0VXH4"/>
<dbReference type="Gene3D" id="1.20.1050.10">
    <property type="match status" value="1"/>
</dbReference>
<dbReference type="PROSITE" id="PS50405">
    <property type="entry name" value="GST_CTER"/>
    <property type="match status" value="1"/>
</dbReference>
<keyword evidence="4" id="KW-0413">Isomerase</keyword>
<dbReference type="KEGG" id="cate:C2869_05505"/>
<gene>
    <name evidence="4" type="primary">maiA</name>
    <name evidence="4" type="ORF">C2869_05505</name>
</gene>
<dbReference type="InterPro" id="IPR040079">
    <property type="entry name" value="Glutathione_S-Trfase"/>
</dbReference>
<dbReference type="GO" id="GO:0016034">
    <property type="term" value="F:maleylacetoacetate isomerase activity"/>
    <property type="evidence" value="ECO:0007669"/>
    <property type="project" value="TreeGrafter"/>
</dbReference>
<proteinExistence type="inferred from homology"/>
<feature type="domain" description="GST N-terminal" evidence="2">
    <location>
        <begin position="1"/>
        <end position="82"/>
    </location>
</feature>
<dbReference type="SFLD" id="SFLDS00019">
    <property type="entry name" value="Glutathione_Transferase_(cytos"/>
    <property type="match status" value="1"/>
</dbReference>
<sequence length="215" mass="24708">MKLYSYWRSSAAYRTRIALNFKQLNYKIVPVNLAPDSNEQQTATYGEVNPARLVPALDDDGFIIHQSMAIIEYLDNKYPQQRLIPEDSQSAAQVRAIAQDIACDIHPLNNLRVLNYLQDKIGIDDKLKQSWYHHWLHTGFAAIERQLRHCAGHYAVANNFSLADVCLVPQVYNALRYKLDISPYSMIQRVYGHCLELEAVRKAKPEIQPDAVHSR</sequence>
<dbReference type="RefSeq" id="WP_108604970.1">
    <property type="nucleotide sequence ID" value="NZ_CP026604.1"/>
</dbReference>
<dbReference type="InterPro" id="IPR034333">
    <property type="entry name" value="GST_Zeta_N"/>
</dbReference>
<dbReference type="InterPro" id="IPR036282">
    <property type="entry name" value="Glutathione-S-Trfase_C_sf"/>
</dbReference>
<name>A0A2S0VXH4_9ALTE</name>
<dbReference type="GO" id="GO:0004364">
    <property type="term" value="F:glutathione transferase activity"/>
    <property type="evidence" value="ECO:0007669"/>
    <property type="project" value="TreeGrafter"/>
</dbReference>
<feature type="domain" description="GST C-terminal" evidence="3">
    <location>
        <begin position="87"/>
        <end position="215"/>
    </location>
</feature>
<dbReference type="InterPro" id="IPR010987">
    <property type="entry name" value="Glutathione-S-Trfase_C-like"/>
</dbReference>
<dbReference type="PROSITE" id="PS50404">
    <property type="entry name" value="GST_NTER"/>
    <property type="match status" value="1"/>
</dbReference>
<dbReference type="CDD" id="cd03191">
    <property type="entry name" value="GST_C_Zeta"/>
    <property type="match status" value="1"/>
</dbReference>
<dbReference type="SUPFAM" id="SSF47616">
    <property type="entry name" value="GST C-terminal domain-like"/>
    <property type="match status" value="1"/>
</dbReference>
<dbReference type="SFLD" id="SFLDG00358">
    <property type="entry name" value="Main_(cytGST)"/>
    <property type="match status" value="1"/>
</dbReference>
<dbReference type="InterPro" id="IPR004045">
    <property type="entry name" value="Glutathione_S-Trfase_N"/>
</dbReference>
<dbReference type="GO" id="GO:0005737">
    <property type="term" value="C:cytoplasm"/>
    <property type="evidence" value="ECO:0007669"/>
    <property type="project" value="InterPro"/>
</dbReference>
<dbReference type="Gene3D" id="3.40.30.10">
    <property type="entry name" value="Glutaredoxin"/>
    <property type="match status" value="1"/>
</dbReference>
<dbReference type="InterPro" id="IPR036249">
    <property type="entry name" value="Thioredoxin-like_sf"/>
</dbReference>
<dbReference type="FunFam" id="1.20.1050.10:FF:000017">
    <property type="entry name" value="Maleylacetoacetate isomerase"/>
    <property type="match status" value="1"/>
</dbReference>
<evidence type="ECO:0000313" key="4">
    <source>
        <dbReference type="EMBL" id="AWB68927.1"/>
    </source>
</evidence>
<dbReference type="CDD" id="cd03042">
    <property type="entry name" value="GST_N_Zeta"/>
    <property type="match status" value="1"/>
</dbReference>
<evidence type="ECO:0000256" key="1">
    <source>
        <dbReference type="ARBA" id="ARBA00010007"/>
    </source>
</evidence>
<accession>A0A2S0VXH4</accession>
<dbReference type="OrthoDB" id="509852at2"/>
<protein>
    <submittedName>
        <fullName evidence="4">Maleylacetoacetate isomerase</fullName>
    </submittedName>
</protein>
<dbReference type="NCBIfam" id="TIGR01262">
    <property type="entry name" value="maiA"/>
    <property type="match status" value="1"/>
</dbReference>
<evidence type="ECO:0000313" key="5">
    <source>
        <dbReference type="Proteomes" id="UP000244441"/>
    </source>
</evidence>
<dbReference type="PANTHER" id="PTHR42673:SF21">
    <property type="entry name" value="GLUTATHIONE S-TRANSFERASE YFCF"/>
    <property type="match status" value="1"/>
</dbReference>